<keyword evidence="1" id="KW-0732">Signal</keyword>
<gene>
    <name evidence="2" type="ORF">SEVIR_6G113850v2</name>
</gene>
<reference evidence="2" key="1">
    <citation type="submission" date="2019-03" db="EMBL/GenBank/DDBJ databases">
        <title>WGS assembly of Setaria viridis.</title>
        <authorList>
            <person name="Huang P."/>
            <person name="Jenkins J."/>
            <person name="Grimwood J."/>
            <person name="Barry K."/>
            <person name="Healey A."/>
            <person name="Mamidi S."/>
            <person name="Sreedasyam A."/>
            <person name="Shu S."/>
            <person name="Feldman M."/>
            <person name="Wu J."/>
            <person name="Yu Y."/>
            <person name="Chen C."/>
            <person name="Johnson J."/>
            <person name="Rokhsar D."/>
            <person name="Baxter I."/>
            <person name="Schmutz J."/>
            <person name="Brutnell T."/>
            <person name="Kellogg E."/>
        </authorList>
    </citation>
    <scope>NUCLEOTIDE SEQUENCE [LARGE SCALE GENOMIC DNA]</scope>
</reference>
<accession>A0A4U6U5E1</accession>
<dbReference type="Gramene" id="TKW09605">
    <property type="protein sequence ID" value="TKW09605"/>
    <property type="gene ID" value="SEVIR_6G113850v2"/>
</dbReference>
<dbReference type="EMBL" id="CM016557">
    <property type="protein sequence ID" value="TKW09605.1"/>
    <property type="molecule type" value="Genomic_DNA"/>
</dbReference>
<evidence type="ECO:0000313" key="3">
    <source>
        <dbReference type="Proteomes" id="UP000298652"/>
    </source>
</evidence>
<evidence type="ECO:0000256" key="1">
    <source>
        <dbReference type="SAM" id="SignalP"/>
    </source>
</evidence>
<evidence type="ECO:0000313" key="2">
    <source>
        <dbReference type="EMBL" id="TKW09605.1"/>
    </source>
</evidence>
<name>A0A4U6U5E1_SETVI</name>
<organism evidence="2 3">
    <name type="scientific">Setaria viridis</name>
    <name type="common">Green bristlegrass</name>
    <name type="synonym">Setaria italica subsp. viridis</name>
    <dbReference type="NCBI Taxonomy" id="4556"/>
    <lineage>
        <taxon>Eukaryota</taxon>
        <taxon>Viridiplantae</taxon>
        <taxon>Streptophyta</taxon>
        <taxon>Embryophyta</taxon>
        <taxon>Tracheophyta</taxon>
        <taxon>Spermatophyta</taxon>
        <taxon>Magnoliopsida</taxon>
        <taxon>Liliopsida</taxon>
        <taxon>Poales</taxon>
        <taxon>Poaceae</taxon>
        <taxon>PACMAD clade</taxon>
        <taxon>Panicoideae</taxon>
        <taxon>Panicodae</taxon>
        <taxon>Paniceae</taxon>
        <taxon>Cenchrinae</taxon>
        <taxon>Setaria</taxon>
    </lineage>
</organism>
<dbReference type="Proteomes" id="UP000298652">
    <property type="component" value="Chromosome 6"/>
</dbReference>
<protein>
    <submittedName>
        <fullName evidence="2">Uncharacterized protein</fullName>
    </submittedName>
</protein>
<dbReference type="AlphaFoldDB" id="A0A4U6U5E1"/>
<feature type="signal peptide" evidence="1">
    <location>
        <begin position="1"/>
        <end position="20"/>
    </location>
</feature>
<proteinExistence type="predicted"/>
<sequence>MVPMVTTLCLILGLLPCVFSSMSGHFSAKYSGNREVVAFR</sequence>
<feature type="chain" id="PRO_5020949611" evidence="1">
    <location>
        <begin position="21"/>
        <end position="40"/>
    </location>
</feature>
<keyword evidence="3" id="KW-1185">Reference proteome</keyword>